<keyword evidence="1" id="KW-0812">Transmembrane</keyword>
<reference evidence="3 4" key="1">
    <citation type="journal article" date="2006" name="Science">
        <title>Genome of rice cluster I archaea -- the key methane producers in the rice rhizosphere.</title>
        <authorList>
            <person name="Erkel C."/>
            <person name="Kube M."/>
            <person name="Reinhardt R."/>
            <person name="Liesack W."/>
        </authorList>
    </citation>
    <scope>NUCLEOTIDE SEQUENCE [LARGE SCALE GENOMIC DNA]</scope>
    <source>
        <strain evidence="4">DSM 22066 / NBRC 105507 / MRE50</strain>
    </source>
</reference>
<dbReference type="Proteomes" id="UP000000663">
    <property type="component" value="Chromosome"/>
</dbReference>
<dbReference type="EMBL" id="AM114193">
    <property type="protein sequence ID" value="CAJ35832.1"/>
    <property type="molecule type" value="Genomic_DNA"/>
</dbReference>
<sequence length="403" mass="45047">MYFFMRLGMVDLSFISQIFRCGTCIIIPVLFIMLIITLIQPKYGTFFLKDVDNKLRKRNGVLIWTGAIILFSIINGFSIGTSGMGDSSASPVFLGIVDAIVYLIISLFLIGFILVVYVIGVFVFKMLTSKPINNSVVIEKANAKSDAKPINQPKKPVYNVNNLLRQLIYGEQQAKVNAAYLLKDVNQPLLQNILHACVVEYNKYQNSINNYNNQIRLSPYGSASWVIGYEIGQSISNNAMKSAILNNERRWKSALNGAQIYIYHSCESVDAGLLELTNLMYTGSAEIVEQGQYVVKSWGVSLVEPLIKQYDNPHAEIRYGTILLLAALDDIRSYDPIRRGLQDSSQNVRDISAIVIKQLNIPLNQPIQKEVIKEIVKIPCKYCGTYIENTATFCPSCGAPLGK</sequence>
<evidence type="ECO:0000256" key="1">
    <source>
        <dbReference type="SAM" id="Phobius"/>
    </source>
</evidence>
<dbReference type="InterPro" id="IPR016024">
    <property type="entry name" value="ARM-type_fold"/>
</dbReference>
<evidence type="ECO:0000313" key="3">
    <source>
        <dbReference type="EMBL" id="CAJ35832.1"/>
    </source>
</evidence>
<protein>
    <recommendedName>
        <fullName evidence="2">Zinc-ribbon domain-containing protein</fullName>
    </recommendedName>
</protein>
<keyword evidence="1" id="KW-1133">Transmembrane helix</keyword>
<evidence type="ECO:0000313" key="4">
    <source>
        <dbReference type="Proteomes" id="UP000000663"/>
    </source>
</evidence>
<dbReference type="STRING" id="351160.RCIX391"/>
<dbReference type="KEGG" id="rci:RCIX391"/>
<organism evidence="3 4">
    <name type="scientific">Methanocella arvoryzae (strain DSM 22066 / NBRC 105507 / MRE50)</name>
    <dbReference type="NCBI Taxonomy" id="351160"/>
    <lineage>
        <taxon>Archaea</taxon>
        <taxon>Methanobacteriati</taxon>
        <taxon>Methanobacteriota</taxon>
        <taxon>Stenosarchaea group</taxon>
        <taxon>Methanomicrobia</taxon>
        <taxon>Methanocellales</taxon>
        <taxon>Methanocellaceae</taxon>
        <taxon>Methanocella</taxon>
    </lineage>
</organism>
<dbReference type="eggNOG" id="arCOG06493">
    <property type="taxonomic scope" value="Archaea"/>
</dbReference>
<feature type="transmembrane region" description="Helical" evidence="1">
    <location>
        <begin position="99"/>
        <end position="124"/>
    </location>
</feature>
<name>Q0W711_METAR</name>
<feature type="transmembrane region" description="Helical" evidence="1">
    <location>
        <begin position="60"/>
        <end position="79"/>
    </location>
</feature>
<evidence type="ECO:0000259" key="2">
    <source>
        <dbReference type="Pfam" id="PF13240"/>
    </source>
</evidence>
<dbReference type="AlphaFoldDB" id="Q0W711"/>
<dbReference type="InterPro" id="IPR026870">
    <property type="entry name" value="Zinc_ribbon_dom"/>
</dbReference>
<proteinExistence type="predicted"/>
<gene>
    <name evidence="3" type="ORF">RCIX391</name>
</gene>
<feature type="transmembrane region" description="Helical" evidence="1">
    <location>
        <begin position="12"/>
        <end position="39"/>
    </location>
</feature>
<dbReference type="SUPFAM" id="SSF48371">
    <property type="entry name" value="ARM repeat"/>
    <property type="match status" value="1"/>
</dbReference>
<dbReference type="Pfam" id="PF13240">
    <property type="entry name" value="Zn_Ribbon_1"/>
    <property type="match status" value="1"/>
</dbReference>
<accession>Q0W711</accession>
<feature type="domain" description="Zinc-ribbon" evidence="2">
    <location>
        <begin position="380"/>
        <end position="401"/>
    </location>
</feature>
<keyword evidence="1" id="KW-0472">Membrane</keyword>
<keyword evidence="4" id="KW-1185">Reference proteome</keyword>